<gene>
    <name evidence="3" type="ORF">COU32_01055</name>
</gene>
<dbReference type="InterPro" id="IPR028098">
    <property type="entry name" value="Glyco_trans_4-like_N"/>
</dbReference>
<dbReference type="GO" id="GO:0016757">
    <property type="term" value="F:glycosyltransferase activity"/>
    <property type="evidence" value="ECO:0007669"/>
    <property type="project" value="InterPro"/>
</dbReference>
<feature type="domain" description="Glycosyl transferase family 1" evidence="1">
    <location>
        <begin position="181"/>
        <end position="335"/>
    </location>
</feature>
<comment type="caution">
    <text evidence="3">The sequence shown here is derived from an EMBL/GenBank/DDBJ whole genome shotgun (WGS) entry which is preliminary data.</text>
</comment>
<dbReference type="PANTHER" id="PTHR12526">
    <property type="entry name" value="GLYCOSYLTRANSFERASE"/>
    <property type="match status" value="1"/>
</dbReference>
<evidence type="ECO:0000259" key="2">
    <source>
        <dbReference type="Pfam" id="PF13439"/>
    </source>
</evidence>
<proteinExistence type="predicted"/>
<reference evidence="4" key="1">
    <citation type="submission" date="2017-09" db="EMBL/GenBank/DDBJ databases">
        <title>Depth-based differentiation of microbial function through sediment-hosted aquifers and enrichment of novel symbionts in the deep terrestrial subsurface.</title>
        <authorList>
            <person name="Probst A.J."/>
            <person name="Ladd B."/>
            <person name="Jarett J.K."/>
            <person name="Geller-Mcgrath D.E."/>
            <person name="Sieber C.M.K."/>
            <person name="Emerson J.B."/>
            <person name="Anantharaman K."/>
            <person name="Thomas B.C."/>
            <person name="Malmstrom R."/>
            <person name="Stieglmeier M."/>
            <person name="Klingl A."/>
            <person name="Woyke T."/>
            <person name="Ryan C.M."/>
            <person name="Banfield J.F."/>
        </authorList>
    </citation>
    <scope>NUCLEOTIDE SEQUENCE [LARGE SCALE GENOMIC DNA]</scope>
</reference>
<dbReference type="Pfam" id="PF13439">
    <property type="entry name" value="Glyco_transf_4"/>
    <property type="match status" value="1"/>
</dbReference>
<dbReference type="Pfam" id="PF00534">
    <property type="entry name" value="Glycos_transf_1"/>
    <property type="match status" value="1"/>
</dbReference>
<evidence type="ECO:0008006" key="5">
    <source>
        <dbReference type="Google" id="ProtNLM"/>
    </source>
</evidence>
<feature type="domain" description="Glycosyltransferase subfamily 4-like N-terminal" evidence="2">
    <location>
        <begin position="14"/>
        <end position="172"/>
    </location>
</feature>
<dbReference type="Proteomes" id="UP000231530">
    <property type="component" value="Unassembled WGS sequence"/>
</dbReference>
<dbReference type="CDD" id="cd03801">
    <property type="entry name" value="GT4_PimA-like"/>
    <property type="match status" value="1"/>
</dbReference>
<dbReference type="InterPro" id="IPR001296">
    <property type="entry name" value="Glyco_trans_1"/>
</dbReference>
<evidence type="ECO:0000313" key="3">
    <source>
        <dbReference type="EMBL" id="PIR76639.1"/>
    </source>
</evidence>
<evidence type="ECO:0000313" key="4">
    <source>
        <dbReference type="Proteomes" id="UP000231530"/>
    </source>
</evidence>
<dbReference type="EMBL" id="PFBY01000014">
    <property type="protein sequence ID" value="PIR76639.1"/>
    <property type="molecule type" value="Genomic_DNA"/>
</dbReference>
<evidence type="ECO:0000259" key="1">
    <source>
        <dbReference type="Pfam" id="PF00534"/>
    </source>
</evidence>
<dbReference type="Gene3D" id="3.40.50.2000">
    <property type="entry name" value="Glycogen Phosphorylase B"/>
    <property type="match status" value="2"/>
</dbReference>
<dbReference type="AlphaFoldDB" id="A0A2H0TWV6"/>
<organism evidence="3 4">
    <name type="scientific">Candidatus Magasanikbacteria bacterium CG10_big_fil_rev_8_21_14_0_10_42_10</name>
    <dbReference type="NCBI Taxonomy" id="1974649"/>
    <lineage>
        <taxon>Bacteria</taxon>
        <taxon>Candidatus Magasanikiibacteriota</taxon>
    </lineage>
</organism>
<dbReference type="PANTHER" id="PTHR12526:SF630">
    <property type="entry name" value="GLYCOSYLTRANSFERASE"/>
    <property type="match status" value="1"/>
</dbReference>
<name>A0A2H0TWV6_9BACT</name>
<protein>
    <recommendedName>
        <fullName evidence="5">Glycosyltransferase</fullName>
    </recommendedName>
</protein>
<accession>A0A2H0TWV6</accession>
<dbReference type="SUPFAM" id="SSF53756">
    <property type="entry name" value="UDP-Glycosyltransferase/glycogen phosphorylase"/>
    <property type="match status" value="1"/>
</dbReference>
<sequence length="359" mass="40773">MTQKILHIIPRFYPGGAERLVLEYATHLDPTMYEVHVASCVDDGTLLPAFEQTEVHLFVGSKHKQGGRLAILRDLKKYVREIRPDIIHTHLMSGDTVGYLLKRTFPSITWISTLHNTEYDRPWYYRAVWRFILQRADKIVAVSDGVKTYAEKTFHMLPERIIMIPNGIDTARWKHIDTKLFANIPYQLATIGRLEEQKGHTYLLDALASLPEQNWEYHLYGDGSLRDNLSKQAQDLGIASNICMHGNVDNLPEELATIDLVIQPSLWEGMSLTVMEAIAAGKPVLATFPAAEGILEDTNTGYIVSPADPQMLRVALERILSHTDEAIQIAKAGRKKALKDFDINKHIERIEKIYHSVLL</sequence>